<dbReference type="EMBL" id="CP109546">
    <property type="protein sequence ID" value="WTZ06557.1"/>
    <property type="molecule type" value="Genomic_DNA"/>
</dbReference>
<keyword evidence="1" id="KW-0472">Membrane</keyword>
<protein>
    <submittedName>
        <fullName evidence="2">Uncharacterized protein</fullName>
    </submittedName>
</protein>
<evidence type="ECO:0000313" key="2">
    <source>
        <dbReference type="EMBL" id="WTZ06557.1"/>
    </source>
</evidence>
<evidence type="ECO:0000313" key="3">
    <source>
        <dbReference type="EMBL" id="WTZ14529.1"/>
    </source>
</evidence>
<feature type="transmembrane region" description="Helical" evidence="1">
    <location>
        <begin position="12"/>
        <end position="33"/>
    </location>
</feature>
<accession>A0AAU3HN84</accession>
<keyword evidence="1" id="KW-0812">Transmembrane</keyword>
<keyword evidence="1" id="KW-1133">Transmembrane helix</keyword>
<gene>
    <name evidence="2" type="ORF">OG699_00040</name>
    <name evidence="3" type="ORF">OG699_45220</name>
</gene>
<organism evidence="2">
    <name type="scientific">Streptomyces sp. NBC_01393</name>
    <dbReference type="NCBI Taxonomy" id="2903851"/>
    <lineage>
        <taxon>Bacteria</taxon>
        <taxon>Bacillati</taxon>
        <taxon>Actinomycetota</taxon>
        <taxon>Actinomycetes</taxon>
        <taxon>Kitasatosporales</taxon>
        <taxon>Streptomycetaceae</taxon>
        <taxon>Streptomyces</taxon>
    </lineage>
</organism>
<evidence type="ECO:0000256" key="1">
    <source>
        <dbReference type="SAM" id="Phobius"/>
    </source>
</evidence>
<proteinExistence type="predicted"/>
<dbReference type="AlphaFoldDB" id="A0AAU3HN84"/>
<feature type="transmembrane region" description="Helical" evidence="1">
    <location>
        <begin position="39"/>
        <end position="65"/>
    </location>
</feature>
<reference evidence="2" key="1">
    <citation type="submission" date="2022-10" db="EMBL/GenBank/DDBJ databases">
        <title>The complete genomes of actinobacterial strains from the NBC collection.</title>
        <authorList>
            <person name="Joergensen T.S."/>
            <person name="Alvarez Arevalo M."/>
            <person name="Sterndorff E.B."/>
            <person name="Faurdal D."/>
            <person name="Vuksanovic O."/>
            <person name="Mourched A.-S."/>
            <person name="Charusanti P."/>
            <person name="Shaw S."/>
            <person name="Blin K."/>
            <person name="Weber T."/>
        </authorList>
    </citation>
    <scope>NUCLEOTIDE SEQUENCE</scope>
    <source>
        <strain evidence="2">NBC_01393</strain>
    </source>
</reference>
<dbReference type="EMBL" id="CP109546">
    <property type="protein sequence ID" value="WTZ14529.1"/>
    <property type="molecule type" value="Genomic_DNA"/>
</dbReference>
<name>A0AAU3HN84_9ACTN</name>
<sequence>MDHWPDWAKTLFGLYLVTLVGAECLIFSALSPAPTVWEWMFRAFIAAPVAALGGLPFTGVLFLWVKKGR</sequence>